<dbReference type="Proteomes" id="UP000622797">
    <property type="component" value="Unassembled WGS sequence"/>
</dbReference>
<organism evidence="2 3">
    <name type="scientific">Fusarium sarcochroum</name>
    <dbReference type="NCBI Taxonomy" id="1208366"/>
    <lineage>
        <taxon>Eukaryota</taxon>
        <taxon>Fungi</taxon>
        <taxon>Dikarya</taxon>
        <taxon>Ascomycota</taxon>
        <taxon>Pezizomycotina</taxon>
        <taxon>Sordariomycetes</taxon>
        <taxon>Hypocreomycetidae</taxon>
        <taxon>Hypocreales</taxon>
        <taxon>Nectriaceae</taxon>
        <taxon>Fusarium</taxon>
        <taxon>Fusarium lateritium species complex</taxon>
    </lineage>
</organism>
<dbReference type="Gene3D" id="2.60.120.260">
    <property type="entry name" value="Galactose-binding domain-like"/>
    <property type="match status" value="1"/>
</dbReference>
<proteinExistence type="predicted"/>
<sequence length="223" mass="24287">MVKLELLCSLALAATTIAAPSGIFGSLFSSLESRAPKACTNPSNLIKNPSFESKSLSPWIYHPYYPKRASQQVVTSGYKSNHALQVTGIAKGPDDYSYSQMKQNFTTCKTTNYQLSWSMFLPKGAAQGIDPRFPSMVVWVTCPAAGAQVAYFNFGPDSFNGSTSRVPKTYKVNEWVHLTADLGTLRASNCTLDVNWSVSPPARGDPTSTLRLKLDNFAIKALA</sequence>
<keyword evidence="1" id="KW-0732">Signal</keyword>
<evidence type="ECO:0000313" key="3">
    <source>
        <dbReference type="Proteomes" id="UP000622797"/>
    </source>
</evidence>
<reference evidence="2" key="1">
    <citation type="journal article" date="2020" name="BMC Genomics">
        <title>Correction to: Identification and distribution of gene clusters required for synthesis of sphingolipid metabolism inhibitors in diverse species of the filamentous fungus Fusarium.</title>
        <authorList>
            <person name="Kim H.S."/>
            <person name="Lohmar J.M."/>
            <person name="Busman M."/>
            <person name="Brown D.W."/>
            <person name="Naumann T.A."/>
            <person name="Divon H.H."/>
            <person name="Lysoe E."/>
            <person name="Uhlig S."/>
            <person name="Proctor R.H."/>
        </authorList>
    </citation>
    <scope>NUCLEOTIDE SEQUENCE</scope>
    <source>
        <strain evidence="2">NRRL 20472</strain>
    </source>
</reference>
<evidence type="ECO:0000256" key="1">
    <source>
        <dbReference type="SAM" id="SignalP"/>
    </source>
</evidence>
<accession>A0A8H4SPI7</accession>
<dbReference type="AlphaFoldDB" id="A0A8H4SPI7"/>
<feature type="signal peptide" evidence="1">
    <location>
        <begin position="1"/>
        <end position="18"/>
    </location>
</feature>
<reference evidence="2" key="2">
    <citation type="submission" date="2020-05" db="EMBL/GenBank/DDBJ databases">
        <authorList>
            <person name="Kim H.-S."/>
            <person name="Proctor R.H."/>
            <person name="Brown D.W."/>
        </authorList>
    </citation>
    <scope>NUCLEOTIDE SEQUENCE</scope>
    <source>
        <strain evidence="2">NRRL 20472</strain>
    </source>
</reference>
<dbReference type="EMBL" id="JABEXW010001555">
    <property type="protein sequence ID" value="KAF4943374.1"/>
    <property type="molecule type" value="Genomic_DNA"/>
</dbReference>
<keyword evidence="3" id="KW-1185">Reference proteome</keyword>
<feature type="chain" id="PRO_5034363742" evidence="1">
    <location>
        <begin position="19"/>
        <end position="223"/>
    </location>
</feature>
<comment type="caution">
    <text evidence="2">The sequence shown here is derived from an EMBL/GenBank/DDBJ whole genome shotgun (WGS) entry which is preliminary data.</text>
</comment>
<name>A0A8H4SPI7_9HYPO</name>
<protein>
    <submittedName>
        <fullName evidence="2">Uncharacterized protein</fullName>
    </submittedName>
</protein>
<evidence type="ECO:0000313" key="2">
    <source>
        <dbReference type="EMBL" id="KAF4943374.1"/>
    </source>
</evidence>
<gene>
    <name evidence="2" type="ORF">FSARC_14935</name>
</gene>
<dbReference type="OrthoDB" id="5404543at2759"/>